<gene>
    <name evidence="1" type="ORF">N7496_010405</name>
</gene>
<dbReference type="GeneID" id="81442497"/>
<proteinExistence type="predicted"/>
<comment type="caution">
    <text evidence="1">The sequence shown here is derived from an EMBL/GenBank/DDBJ whole genome shotgun (WGS) entry which is preliminary data.</text>
</comment>
<dbReference type="AlphaFoldDB" id="A0A9W9V0V1"/>
<protein>
    <submittedName>
        <fullName evidence="1">Ankyrin</fullName>
    </submittedName>
</protein>
<name>A0A9W9V0V1_9EURO</name>
<dbReference type="RefSeq" id="XP_056552318.1">
    <property type="nucleotide sequence ID" value="XM_056703318.1"/>
</dbReference>
<organism evidence="1 2">
    <name type="scientific">Penicillium cataractarum</name>
    <dbReference type="NCBI Taxonomy" id="2100454"/>
    <lineage>
        <taxon>Eukaryota</taxon>
        <taxon>Fungi</taxon>
        <taxon>Dikarya</taxon>
        <taxon>Ascomycota</taxon>
        <taxon>Pezizomycotina</taxon>
        <taxon>Eurotiomycetes</taxon>
        <taxon>Eurotiomycetidae</taxon>
        <taxon>Eurotiales</taxon>
        <taxon>Aspergillaceae</taxon>
        <taxon>Penicillium</taxon>
    </lineage>
</organism>
<evidence type="ECO:0000313" key="1">
    <source>
        <dbReference type="EMBL" id="KAJ5364692.1"/>
    </source>
</evidence>
<reference evidence="1" key="2">
    <citation type="journal article" date="2023" name="IMA Fungus">
        <title>Comparative genomic study of the Penicillium genus elucidates a diverse pangenome and 15 lateral gene transfer events.</title>
        <authorList>
            <person name="Petersen C."/>
            <person name="Sorensen T."/>
            <person name="Nielsen M.R."/>
            <person name="Sondergaard T.E."/>
            <person name="Sorensen J.L."/>
            <person name="Fitzpatrick D.A."/>
            <person name="Frisvad J.C."/>
            <person name="Nielsen K.L."/>
        </authorList>
    </citation>
    <scope>NUCLEOTIDE SEQUENCE</scope>
    <source>
        <strain evidence="1">IBT 29864</strain>
    </source>
</reference>
<dbReference type="EMBL" id="JAPZBS010000008">
    <property type="protein sequence ID" value="KAJ5364692.1"/>
    <property type="molecule type" value="Genomic_DNA"/>
</dbReference>
<dbReference type="Proteomes" id="UP001147782">
    <property type="component" value="Unassembled WGS sequence"/>
</dbReference>
<reference evidence="1" key="1">
    <citation type="submission" date="2022-11" db="EMBL/GenBank/DDBJ databases">
        <authorList>
            <person name="Petersen C."/>
        </authorList>
    </citation>
    <scope>NUCLEOTIDE SEQUENCE</scope>
    <source>
        <strain evidence="1">IBT 29864</strain>
    </source>
</reference>
<sequence length="119" mass="13641">MSHHRWDITGVPDPQHCGLKSVLEIAAWKADDFIFKYIYDWASSVQFNWSPKTVARALTLAIFEQKHDYIAELMLLDEGALVVGEHEDEYHKAVELAEEHGHYATARLLKSFKDSVELA</sequence>
<keyword evidence="2" id="KW-1185">Reference proteome</keyword>
<evidence type="ECO:0000313" key="2">
    <source>
        <dbReference type="Proteomes" id="UP001147782"/>
    </source>
</evidence>
<accession>A0A9W9V0V1</accession>
<dbReference type="OrthoDB" id="194358at2759"/>